<accession>C6V4M0</accession>
<keyword evidence="1" id="KW-1133">Transmembrane helix</keyword>
<evidence type="ECO:0000313" key="2">
    <source>
        <dbReference type="EMBL" id="ACT69347.1"/>
    </source>
</evidence>
<keyword evidence="3" id="KW-1185">Reference proteome</keyword>
<feature type="transmembrane region" description="Helical" evidence="1">
    <location>
        <begin position="243"/>
        <end position="268"/>
    </location>
</feature>
<keyword evidence="1" id="KW-0812">Transmembrane</keyword>
<evidence type="ECO:0000256" key="1">
    <source>
        <dbReference type="SAM" id="Phobius"/>
    </source>
</evidence>
<dbReference type="OrthoDB" id="9779263at2"/>
<dbReference type="KEGG" id="nri:NRI_0350"/>
<dbReference type="RefSeq" id="WP_015816236.1">
    <property type="nucleotide sequence ID" value="NC_013009.1"/>
</dbReference>
<feature type="transmembrane region" description="Helical" evidence="1">
    <location>
        <begin position="6"/>
        <end position="27"/>
    </location>
</feature>
<keyword evidence="1" id="KW-0472">Membrane</keyword>
<dbReference type="HOGENOM" id="CLU_729231_0_0_5"/>
<dbReference type="Proteomes" id="UP000001627">
    <property type="component" value="Chromosome"/>
</dbReference>
<reference evidence="2 3" key="1">
    <citation type="journal article" date="2009" name="Nucleic Acids Res.">
        <title>Analysis of complete genome sequence of Neorickettsia risticii: causative agent of Potomac horse fever.</title>
        <authorList>
            <person name="Lin M."/>
            <person name="Zhang C."/>
            <person name="Gibson K."/>
            <person name="Rikihisa Y."/>
        </authorList>
    </citation>
    <scope>NUCLEOTIDE SEQUENCE [LARGE SCALE GENOMIC DNA]</scope>
    <source>
        <strain evidence="2 3">Illinois</strain>
    </source>
</reference>
<evidence type="ECO:0000313" key="3">
    <source>
        <dbReference type="Proteomes" id="UP000001627"/>
    </source>
</evidence>
<proteinExistence type="predicted"/>
<sequence length="374" mass="43077">MQIPSFSLYSGLYLILSIVFCVVIFSLSREAVEASRVQVVMDGYAAKMEALVNQSTEWAYQKITDLCNRIINTELVEREIADFNQKNEKIYAYWFKDDDAEKVTDQVGSNLFPAVSIGRSLLQRDFASSRGEPVLPITVVVKSPKNTGRLLFYLSLNDLFAAMEDLVRGDPYMQIAILKENNEVLLSVNLDRKVEFYDLKNKRFSSFLNLIKGKYSYGFIRANEVAPIKICYFYRGDVNMFSIINFVDFALLFFAWLCLSFCCCVFVWKETSKLLNSVAGKGAVYHFYIREFCEVYAGINFLSGEVERNKSKVVQFTSENNKLKELNNIYAFERANMNATIDELAAEKEILLIDKMVSEEKIDYLKRKVKENEK</sequence>
<name>C6V4M0_NEORI</name>
<dbReference type="AlphaFoldDB" id="C6V4M0"/>
<gene>
    <name evidence="2" type="ordered locus">NRI_0350</name>
</gene>
<dbReference type="STRING" id="434131.NRI_0350"/>
<protein>
    <submittedName>
        <fullName evidence="2">Uncharacterized protein</fullName>
    </submittedName>
</protein>
<dbReference type="EMBL" id="CP001431">
    <property type="protein sequence ID" value="ACT69347.1"/>
    <property type="molecule type" value="Genomic_DNA"/>
</dbReference>
<organism evidence="2 3">
    <name type="scientific">Neorickettsia risticii (strain Illinois)</name>
    <dbReference type="NCBI Taxonomy" id="434131"/>
    <lineage>
        <taxon>Bacteria</taxon>
        <taxon>Pseudomonadati</taxon>
        <taxon>Pseudomonadota</taxon>
        <taxon>Alphaproteobacteria</taxon>
        <taxon>Rickettsiales</taxon>
        <taxon>Anaplasmataceae</taxon>
        <taxon>Neorickettsia</taxon>
    </lineage>
</organism>